<comment type="caution">
    <text evidence="6">The sequence shown here is derived from an EMBL/GenBank/DDBJ whole genome shotgun (WGS) entry which is preliminary data.</text>
</comment>
<evidence type="ECO:0000256" key="4">
    <source>
        <dbReference type="ARBA" id="ARBA00022842"/>
    </source>
</evidence>
<comment type="cofactor">
    <cofactor evidence="1">
        <name>Mg(2+)</name>
        <dbReference type="ChEBI" id="CHEBI:18420"/>
    </cofactor>
</comment>
<dbReference type="AlphaFoldDB" id="A0AAW5VDC1"/>
<gene>
    <name evidence="6" type="ORF">ND810_13965</name>
</gene>
<dbReference type="PANTHER" id="PTHR31609:SF1">
    <property type="entry name" value="CARBOHYDRATE DEACETYLASE"/>
    <property type="match status" value="1"/>
</dbReference>
<dbReference type="Gene3D" id="3.20.20.370">
    <property type="entry name" value="Glycoside hydrolase/deacetylase"/>
    <property type="match status" value="1"/>
</dbReference>
<dbReference type="InterPro" id="IPR006879">
    <property type="entry name" value="YdjC-like"/>
</dbReference>
<keyword evidence="3" id="KW-0378">Hydrolase</keyword>
<evidence type="ECO:0000256" key="2">
    <source>
        <dbReference type="ARBA" id="ARBA00022723"/>
    </source>
</evidence>
<organism evidence="6 7">
    <name type="scientific">Leptospira levettii</name>
    <dbReference type="NCBI Taxonomy" id="2023178"/>
    <lineage>
        <taxon>Bacteria</taxon>
        <taxon>Pseudomonadati</taxon>
        <taxon>Spirochaetota</taxon>
        <taxon>Spirochaetia</taxon>
        <taxon>Leptospirales</taxon>
        <taxon>Leptospiraceae</taxon>
        <taxon>Leptospira</taxon>
    </lineage>
</organism>
<evidence type="ECO:0000313" key="6">
    <source>
        <dbReference type="EMBL" id="MCW7516268.1"/>
    </source>
</evidence>
<evidence type="ECO:0000256" key="5">
    <source>
        <dbReference type="ARBA" id="ARBA00023277"/>
    </source>
</evidence>
<evidence type="ECO:0000313" key="7">
    <source>
        <dbReference type="Proteomes" id="UP001209694"/>
    </source>
</evidence>
<dbReference type="InterPro" id="IPR011330">
    <property type="entry name" value="Glyco_hydro/deAcase_b/a-brl"/>
</dbReference>
<evidence type="ECO:0000256" key="3">
    <source>
        <dbReference type="ARBA" id="ARBA00022801"/>
    </source>
</evidence>
<proteinExistence type="predicted"/>
<accession>A0AAW5VDC1</accession>
<dbReference type="EMBL" id="JAMQQD010000005">
    <property type="protein sequence ID" value="MCW7516268.1"/>
    <property type="molecule type" value="Genomic_DNA"/>
</dbReference>
<dbReference type="RefSeq" id="WP_265356018.1">
    <property type="nucleotide sequence ID" value="NZ_JAMQPS010000002.1"/>
</dbReference>
<name>A0AAW5VDC1_9LEPT</name>
<dbReference type="Proteomes" id="UP001209694">
    <property type="component" value="Unassembled WGS sequence"/>
</dbReference>
<keyword evidence="5" id="KW-0119">Carbohydrate metabolism</keyword>
<reference evidence="6" key="1">
    <citation type="submission" date="2022-06" db="EMBL/GenBank/DDBJ databases">
        <title>Leptospira isolates from biofilms formed at urban environments.</title>
        <authorList>
            <person name="Ribeiro P.S."/>
            <person name="Sousa T."/>
            <person name="Carvalho N."/>
            <person name="Aburjaile F."/>
            <person name="Neves F."/>
            <person name="Oliveira D."/>
            <person name="Blanco L."/>
            <person name="Lima J."/>
            <person name="Costa F."/>
            <person name="Brenig B."/>
            <person name="Soares S."/>
            <person name="Ramos R."/>
            <person name="Goes-Neto A."/>
            <person name="Matiuzzi M."/>
            <person name="Azevedo V."/>
            <person name="Ristow P."/>
        </authorList>
    </citation>
    <scope>NUCLEOTIDE SEQUENCE</scope>
    <source>
        <strain evidence="6">VSF7</strain>
    </source>
</reference>
<evidence type="ECO:0000256" key="1">
    <source>
        <dbReference type="ARBA" id="ARBA00001946"/>
    </source>
</evidence>
<sequence length="276" mass="31772">MKRLIVSGDDFGLHSSINEAIEESFQKGILTSASLVVNGEAVEEAIRIAKRNPGLGIGLHLTLIEEKPLIQSKYLAPNGIFPSNHNQLAQNIILGKIPMSEIIAEFEAQISYIKANVENFTHLDSHRHMHMLPKLWHSVVKLSKKYEVNKIRYVDVPFFDFRKDQIFKDILASGFKFVRYFRKGLISPDSFLGFMESGNWSEDKFINLLNKFHEGIWEVGMHPGSSDKKLKLKFPEWDTYYDYPFSWEKEMKTITSIKVKDAIEACNIQLVSFKEI</sequence>
<dbReference type="GO" id="GO:0046872">
    <property type="term" value="F:metal ion binding"/>
    <property type="evidence" value="ECO:0007669"/>
    <property type="project" value="UniProtKB-KW"/>
</dbReference>
<dbReference type="GO" id="GO:0016787">
    <property type="term" value="F:hydrolase activity"/>
    <property type="evidence" value="ECO:0007669"/>
    <property type="project" value="UniProtKB-KW"/>
</dbReference>
<dbReference type="Pfam" id="PF04794">
    <property type="entry name" value="YdjC"/>
    <property type="match status" value="1"/>
</dbReference>
<dbReference type="PANTHER" id="PTHR31609">
    <property type="entry name" value="YDJC DEACETYLASE FAMILY MEMBER"/>
    <property type="match status" value="1"/>
</dbReference>
<keyword evidence="2" id="KW-0479">Metal-binding</keyword>
<dbReference type="GO" id="GO:0019213">
    <property type="term" value="F:deacetylase activity"/>
    <property type="evidence" value="ECO:0007669"/>
    <property type="project" value="TreeGrafter"/>
</dbReference>
<dbReference type="SUPFAM" id="SSF88713">
    <property type="entry name" value="Glycoside hydrolase/deacetylase"/>
    <property type="match status" value="1"/>
</dbReference>
<protein>
    <submittedName>
        <fullName evidence="6">ChbG/HpnK family deacetylase</fullName>
    </submittedName>
</protein>
<dbReference type="GO" id="GO:0005975">
    <property type="term" value="P:carbohydrate metabolic process"/>
    <property type="evidence" value="ECO:0007669"/>
    <property type="project" value="InterPro"/>
</dbReference>
<keyword evidence="4" id="KW-0460">Magnesium</keyword>